<feature type="compositionally biased region" description="Low complexity" evidence="1">
    <location>
        <begin position="258"/>
        <end position="275"/>
    </location>
</feature>
<feature type="transmembrane region" description="Helical" evidence="2">
    <location>
        <begin position="299"/>
        <end position="322"/>
    </location>
</feature>
<organism evidence="4 5">
    <name type="scientific">Rathayibacter tritici</name>
    <dbReference type="NCBI Taxonomy" id="33888"/>
    <lineage>
        <taxon>Bacteria</taxon>
        <taxon>Bacillati</taxon>
        <taxon>Actinomycetota</taxon>
        <taxon>Actinomycetes</taxon>
        <taxon>Micrococcales</taxon>
        <taxon>Microbacteriaceae</taxon>
        <taxon>Rathayibacter</taxon>
    </lineage>
</organism>
<dbReference type="STRING" id="33888.A6122_0183"/>
<feature type="compositionally biased region" description="Basic and acidic residues" evidence="1">
    <location>
        <begin position="1"/>
        <end position="14"/>
    </location>
</feature>
<feature type="compositionally biased region" description="Basic and acidic residues" evidence="1">
    <location>
        <begin position="22"/>
        <end position="39"/>
    </location>
</feature>
<keyword evidence="2" id="KW-0812">Transmembrane</keyword>
<evidence type="ECO:0000313" key="4">
    <source>
        <dbReference type="EMBL" id="AND15347.1"/>
    </source>
</evidence>
<evidence type="ECO:0000256" key="2">
    <source>
        <dbReference type="SAM" id="Phobius"/>
    </source>
</evidence>
<keyword evidence="2" id="KW-1133">Transmembrane helix</keyword>
<dbReference type="EMBL" id="CP015515">
    <property type="protein sequence ID" value="AND15347.1"/>
    <property type="molecule type" value="Genomic_DNA"/>
</dbReference>
<feature type="compositionally biased region" description="Basic and acidic residues" evidence="1">
    <location>
        <begin position="212"/>
        <end position="223"/>
    </location>
</feature>
<evidence type="ECO:0000256" key="1">
    <source>
        <dbReference type="SAM" id="MobiDB-lite"/>
    </source>
</evidence>
<dbReference type="PATRIC" id="fig|33888.3.peg.217"/>
<gene>
    <name evidence="4" type="ORF">A6122_0183</name>
</gene>
<feature type="region of interest" description="Disordered" evidence="1">
    <location>
        <begin position="1"/>
        <end position="223"/>
    </location>
</feature>
<accession>A0A160KQ58</accession>
<dbReference type="InterPro" id="IPR026004">
    <property type="entry name" value="Septum_form"/>
</dbReference>
<proteinExistence type="predicted"/>
<dbReference type="Pfam" id="PF13845">
    <property type="entry name" value="Septum_form"/>
    <property type="match status" value="1"/>
</dbReference>
<sequence>MVDKGGRDGGSDEHPEPEDREIEGRESTPHGNERPEPDRPVGSSEWLLQQLSGGRLKSIFDSPRPPAPVQRPTEDGAGSAVNGSEAAAADAPSASATSGSERPVEAESAPRHGPAAPVGLWPGEPVLSAAPAPVEDGESGDTSADDSTPDRADAPPAADAPLAADAPPAADGRPTGATAPAPREPAPPAVYEWPDPRGNWDQPPVWEQIVAPRDEPDRDGGDEELWRETAGAYAWDLEPASEPAVAAEAAPFRTAPAAAHVNAAAPRTSRSARSRPGSRERESAPVGPPLWRTLSRRRLLIALIAAGAVILLAVLFAIGIAVGSAGDQPDPQAAPAVSETPTNATPAPTGALPTVGPLPAGTWAWRAMLGGECVQPFDSVWAEEFTVVDCATAHSAQLVAKAELTDAAFPGQEALAVTVSSLCQAQGVVSISAAEAYGDVQVSGAFPVTQEQWDAGERSYYCFVNRAGGGELTGSLAGSPAG</sequence>
<reference evidence="4 5" key="1">
    <citation type="submission" date="2016-05" db="EMBL/GenBank/DDBJ databases">
        <title>Complete genome sequence of Rathayibacter tritici NCPPB 1953.</title>
        <authorList>
            <person name="Park J."/>
            <person name="Lee H.-H."/>
            <person name="Lee S.-W."/>
            <person name="Seo Y.-S."/>
        </authorList>
    </citation>
    <scope>NUCLEOTIDE SEQUENCE [LARGE SCALE GENOMIC DNA]</scope>
    <source>
        <strain evidence="4 5">NCPPB 1953</strain>
    </source>
</reference>
<feature type="region of interest" description="Disordered" evidence="1">
    <location>
        <begin position="327"/>
        <end position="355"/>
    </location>
</feature>
<keyword evidence="5" id="KW-1185">Reference proteome</keyword>
<protein>
    <recommendedName>
        <fullName evidence="3">Septum formation-related domain-containing protein</fullName>
    </recommendedName>
</protein>
<evidence type="ECO:0000259" key="3">
    <source>
        <dbReference type="Pfam" id="PF13845"/>
    </source>
</evidence>
<dbReference type="RefSeq" id="WP_068250497.1">
    <property type="nucleotide sequence ID" value="NZ_CP015515.1"/>
</dbReference>
<evidence type="ECO:0000313" key="5">
    <source>
        <dbReference type="Proteomes" id="UP000077071"/>
    </source>
</evidence>
<dbReference type="KEGG" id="rtn:A6122_0183"/>
<dbReference type="AlphaFoldDB" id="A0A160KQ58"/>
<dbReference type="OrthoDB" id="5112895at2"/>
<keyword evidence="2" id="KW-0472">Membrane</keyword>
<feature type="region of interest" description="Disordered" evidence="1">
    <location>
        <begin position="258"/>
        <end position="288"/>
    </location>
</feature>
<dbReference type="Proteomes" id="UP000077071">
    <property type="component" value="Chromosome"/>
</dbReference>
<name>A0A160KQ58_9MICO</name>
<feature type="compositionally biased region" description="Low complexity" evidence="1">
    <location>
        <begin position="84"/>
        <end position="100"/>
    </location>
</feature>
<feature type="compositionally biased region" description="Low complexity" evidence="1">
    <location>
        <begin position="154"/>
        <end position="181"/>
    </location>
</feature>
<feature type="domain" description="Septum formation-related" evidence="3">
    <location>
        <begin position="371"/>
        <end position="465"/>
    </location>
</feature>